<proteinExistence type="predicted"/>
<dbReference type="Proteomes" id="UP000708208">
    <property type="component" value="Unassembled WGS sequence"/>
</dbReference>
<gene>
    <name evidence="1" type="ORF">AFUS01_LOCUS14908</name>
</gene>
<feature type="non-terminal residue" evidence="1">
    <location>
        <position position="1"/>
    </location>
</feature>
<dbReference type="EMBL" id="CAJVCH010129095">
    <property type="protein sequence ID" value="CAG7725972.1"/>
    <property type="molecule type" value="Genomic_DNA"/>
</dbReference>
<protein>
    <submittedName>
        <fullName evidence="1">Uncharacterized protein</fullName>
    </submittedName>
</protein>
<organism evidence="1 2">
    <name type="scientific">Allacma fusca</name>
    <dbReference type="NCBI Taxonomy" id="39272"/>
    <lineage>
        <taxon>Eukaryota</taxon>
        <taxon>Metazoa</taxon>
        <taxon>Ecdysozoa</taxon>
        <taxon>Arthropoda</taxon>
        <taxon>Hexapoda</taxon>
        <taxon>Collembola</taxon>
        <taxon>Symphypleona</taxon>
        <taxon>Sminthuridae</taxon>
        <taxon>Allacma</taxon>
    </lineage>
</organism>
<accession>A0A8J2P524</accession>
<keyword evidence="2" id="KW-1185">Reference proteome</keyword>
<dbReference type="AlphaFoldDB" id="A0A8J2P524"/>
<comment type="caution">
    <text evidence="1">The sequence shown here is derived from an EMBL/GenBank/DDBJ whole genome shotgun (WGS) entry which is preliminary data.</text>
</comment>
<name>A0A8J2P524_9HEXA</name>
<sequence length="47" mass="5383">MSIKRLSTAEFRRTAFTINIISNKGMEYKAASETHVAIMNIRTNQTH</sequence>
<evidence type="ECO:0000313" key="1">
    <source>
        <dbReference type="EMBL" id="CAG7725972.1"/>
    </source>
</evidence>
<reference evidence="1" key="1">
    <citation type="submission" date="2021-06" db="EMBL/GenBank/DDBJ databases">
        <authorList>
            <person name="Hodson N. C."/>
            <person name="Mongue J. A."/>
            <person name="Jaron S. K."/>
        </authorList>
    </citation>
    <scope>NUCLEOTIDE SEQUENCE</scope>
</reference>
<evidence type="ECO:0000313" key="2">
    <source>
        <dbReference type="Proteomes" id="UP000708208"/>
    </source>
</evidence>